<evidence type="ECO:0000313" key="1">
    <source>
        <dbReference type="EMBL" id="KTF06236.1"/>
    </source>
</evidence>
<organism evidence="1">
    <name type="scientific">marine sediment metagenome</name>
    <dbReference type="NCBI Taxonomy" id="412755"/>
    <lineage>
        <taxon>unclassified sequences</taxon>
        <taxon>metagenomes</taxon>
        <taxon>ecological metagenomes</taxon>
    </lineage>
</organism>
<gene>
    <name evidence="1" type="ORF">MGSAQ_002268</name>
</gene>
<proteinExistence type="predicted"/>
<dbReference type="EMBL" id="AYSL01001281">
    <property type="protein sequence ID" value="KTF06236.1"/>
    <property type="molecule type" value="Genomic_DNA"/>
</dbReference>
<dbReference type="AlphaFoldDB" id="A0A1B6NRX9"/>
<sequence length="41" mass="4677">MFEFAFSRRMCCSRVCSAMRSAGRPRVSLLTPIIRPGSERL</sequence>
<comment type="caution">
    <text evidence="1">The sequence shown here is derived from an EMBL/GenBank/DDBJ whole genome shotgun (WGS) entry which is preliminary data.</text>
</comment>
<accession>A0A1B6NRX9</accession>
<name>A0A1B6NRX9_9ZZZZ</name>
<protein>
    <submittedName>
        <fullName evidence="1">Uncharacterized protein</fullName>
    </submittedName>
</protein>
<reference evidence="1" key="1">
    <citation type="submission" date="2013-11" db="EMBL/GenBank/DDBJ databases">
        <title>Microbial diversity, functional groups and degradation webs in Northern and Southern Mediterranean and Red Sea marine crude oil polluted sites.</title>
        <authorList>
            <person name="Daffonchio D."/>
            <person name="Mapelli F."/>
            <person name="Ferrer M."/>
            <person name="Richter M."/>
            <person name="Cherif A."/>
            <person name="Malkawi H.I."/>
            <person name="Yakimov M.M."/>
            <person name="Abdel-Fattah Y.R."/>
            <person name="Blaghen M."/>
            <person name="Golyshin P.N."/>
            <person name="Kalogerakis N."/>
            <person name="Boon N."/>
            <person name="Magagnini M."/>
            <person name="Fava F."/>
        </authorList>
    </citation>
    <scope>NUCLEOTIDE SEQUENCE</scope>
</reference>